<dbReference type="OrthoDB" id="3641at10239"/>
<gene>
    <name evidence="2" type="ORF">lb338_phage_56</name>
</gene>
<evidence type="ECO:0000313" key="2">
    <source>
        <dbReference type="EMBL" id="ACO36977.1"/>
    </source>
</evidence>
<dbReference type="Pfam" id="PF00004">
    <property type="entry name" value="AAA"/>
    <property type="match status" value="1"/>
</dbReference>
<dbReference type="InterPro" id="IPR027417">
    <property type="entry name" value="P-loop_NTPase"/>
</dbReference>
<proteinExistence type="predicted"/>
<protein>
    <recommendedName>
        <fullName evidence="1">ATPase AAA-type core domain-containing protein</fullName>
    </recommendedName>
</protein>
<dbReference type="GeneID" id="7750911"/>
<accession>C1KFG6</accession>
<dbReference type="Proteomes" id="UP000001878">
    <property type="component" value="Segment"/>
</dbReference>
<dbReference type="GO" id="GO:0016887">
    <property type="term" value="F:ATP hydrolysis activity"/>
    <property type="evidence" value="ECO:0007669"/>
    <property type="project" value="InterPro"/>
</dbReference>
<name>C1KFG6_9CAUD</name>
<dbReference type="SUPFAM" id="SSF52540">
    <property type="entry name" value="P-loop containing nucleoside triphosphate hydrolases"/>
    <property type="match status" value="1"/>
</dbReference>
<evidence type="ECO:0000259" key="1">
    <source>
        <dbReference type="Pfam" id="PF00004"/>
    </source>
</evidence>
<dbReference type="InterPro" id="IPR003959">
    <property type="entry name" value="ATPase_AAA_core"/>
</dbReference>
<reference evidence="2 3" key="1">
    <citation type="journal article" date="2009" name="Gene">
        <title>Genome of a virulent bacteriophage Lb338-1 that lyses the probiotic Lactobacillus paracasei cheese strain.</title>
        <authorList>
            <person name="Alemayehu D."/>
            <person name="Ross R.P."/>
            <person name="O'Sullivan O."/>
            <person name="Coffey A."/>
            <person name="Stanton C."/>
            <person name="Fitzgerald G.F."/>
            <person name="McAuliffe O."/>
        </authorList>
    </citation>
    <scope>NUCLEOTIDE SEQUENCE [LARGE SCALE GENOMIC DNA]</scope>
    <source>
        <strain evidence="2">Lb338-1</strain>
    </source>
</reference>
<sequence>MQIIKNGEKYVIYGDAVSTFTKLPAKKHNYEIGYEKPPYGIGFFLKESDKFNPISGKVYGNFDEKTSQILEAYKKSKKSIGVLLSGDKGLGKTLFAKLLAQKAQEAGMPVILANKGYKGIGAFLSNIKQDSMILFDEFEKNFSSTSVDNSDLEMEKQSSMLSVFDGVSEQKHLYVITVNNLFDLSEYFLNRPGRFMYSIRLEYPSTEEIKEYLQDNLSKKAKDQIDTIVKFSFRVPLNYDTLDAIVFQLNSGFKFKNIINDLNIMNIGRRSYSIKLVFKNGYSYTEPYVSTNLFEKNVEVNAGQFNLKFKSHDLSADNETMVVSGDKAELGELGDTLSKSIKHGFDVDGLDHVEIKAKQSSNFKFEDLD</sequence>
<dbReference type="EMBL" id="FJ822135">
    <property type="protein sequence ID" value="ACO36977.1"/>
    <property type="molecule type" value="Genomic_DNA"/>
</dbReference>
<dbReference type="RefSeq" id="YP_002790735.1">
    <property type="nucleotide sequence ID" value="NC_012530.1"/>
</dbReference>
<dbReference type="Gene3D" id="3.40.50.300">
    <property type="entry name" value="P-loop containing nucleotide triphosphate hydrolases"/>
    <property type="match status" value="1"/>
</dbReference>
<dbReference type="KEGG" id="vg:7750911"/>
<organism evidence="2 3">
    <name type="scientific">Lactobacillus phage Lb338-1</name>
    <dbReference type="NCBI Taxonomy" id="2892342"/>
    <lineage>
        <taxon>Viruses</taxon>
        <taxon>Duplodnaviria</taxon>
        <taxon>Heunggongvirae</taxon>
        <taxon>Uroviricota</taxon>
        <taxon>Caudoviricetes</taxon>
        <taxon>Herelleviridae</taxon>
        <taxon>Mooreparkvirus</taxon>
        <taxon>Mooreparkvirus Lb3381</taxon>
    </lineage>
</organism>
<evidence type="ECO:0000313" key="3">
    <source>
        <dbReference type="Proteomes" id="UP000001878"/>
    </source>
</evidence>
<dbReference type="GO" id="GO:0005524">
    <property type="term" value="F:ATP binding"/>
    <property type="evidence" value="ECO:0007669"/>
    <property type="project" value="InterPro"/>
</dbReference>
<keyword evidence="3" id="KW-1185">Reference proteome</keyword>
<feature type="domain" description="ATPase AAA-type core" evidence="1">
    <location>
        <begin position="82"/>
        <end position="202"/>
    </location>
</feature>